<feature type="signal peptide" evidence="5">
    <location>
        <begin position="1"/>
        <end position="24"/>
    </location>
</feature>
<evidence type="ECO:0000256" key="4">
    <source>
        <dbReference type="HAMAP-Rule" id="MF_00925"/>
    </source>
</evidence>
<sequence length="111" mass="12399">MGKSTLACAALLSSLLLTSGCVYKIDIPQGNYVEQKQVDQLRAGMSQEQVEYVLGAPLLVDSFDPQVWNYLYYLRQGNGEVDRKLLSLHFSQGKLDKLSGDFKAPQFNQPL</sequence>
<dbReference type="RefSeq" id="WP_345014289.1">
    <property type="nucleotide sequence ID" value="NZ_BAABFC010000022.1"/>
</dbReference>
<accession>A0ABP8QJS1</accession>
<evidence type="ECO:0000256" key="1">
    <source>
        <dbReference type="ARBA" id="ARBA00022729"/>
    </source>
</evidence>
<keyword evidence="8" id="KW-1185">Reference proteome</keyword>
<dbReference type="EMBL" id="BAABFC010000022">
    <property type="protein sequence ID" value="GAA4502875.1"/>
    <property type="molecule type" value="Genomic_DNA"/>
</dbReference>
<keyword evidence="4" id="KW-0564">Palmitate</keyword>
<dbReference type="InterPro" id="IPR026592">
    <property type="entry name" value="BamE"/>
</dbReference>
<dbReference type="InterPro" id="IPR037873">
    <property type="entry name" value="BamE-like"/>
</dbReference>
<reference evidence="8" key="1">
    <citation type="journal article" date="2019" name="Int. J. Syst. Evol. Microbiol.">
        <title>The Global Catalogue of Microorganisms (GCM) 10K type strain sequencing project: providing services to taxonomists for standard genome sequencing and annotation.</title>
        <authorList>
            <consortium name="The Broad Institute Genomics Platform"/>
            <consortium name="The Broad Institute Genome Sequencing Center for Infectious Disease"/>
            <person name="Wu L."/>
            <person name="Ma J."/>
        </authorList>
    </citation>
    <scope>NUCLEOTIDE SEQUENCE [LARGE SCALE GENOMIC DNA]</scope>
    <source>
        <strain evidence="8">JCM 32226</strain>
    </source>
</reference>
<dbReference type="InterPro" id="IPR007450">
    <property type="entry name" value="BamE_dom"/>
</dbReference>
<evidence type="ECO:0000256" key="3">
    <source>
        <dbReference type="ARBA" id="ARBA00023237"/>
    </source>
</evidence>
<keyword evidence="3 4" id="KW-0998">Cell outer membrane</keyword>
<dbReference type="Proteomes" id="UP001501321">
    <property type="component" value="Unassembled WGS sequence"/>
</dbReference>
<dbReference type="HAMAP" id="MF_00925">
    <property type="entry name" value="OM_assembly_BamE"/>
    <property type="match status" value="1"/>
</dbReference>
<proteinExistence type="inferred from homology"/>
<evidence type="ECO:0000256" key="2">
    <source>
        <dbReference type="ARBA" id="ARBA00023136"/>
    </source>
</evidence>
<protein>
    <recommendedName>
        <fullName evidence="4">Outer membrane protein assembly factor BamE</fullName>
    </recommendedName>
</protein>
<feature type="chain" id="PRO_5046493203" description="Outer membrane protein assembly factor BamE" evidence="5">
    <location>
        <begin position="25"/>
        <end position="111"/>
    </location>
</feature>
<evidence type="ECO:0000313" key="8">
    <source>
        <dbReference type="Proteomes" id="UP001501321"/>
    </source>
</evidence>
<feature type="domain" description="Outer membrane protein assembly factor BamE" evidence="6">
    <location>
        <begin position="30"/>
        <end position="97"/>
    </location>
</feature>
<dbReference type="PROSITE" id="PS51257">
    <property type="entry name" value="PROKAR_LIPOPROTEIN"/>
    <property type="match status" value="1"/>
</dbReference>
<dbReference type="Pfam" id="PF04355">
    <property type="entry name" value="BamE"/>
    <property type="match status" value="1"/>
</dbReference>
<name>A0ABP8QJS1_9GAMM</name>
<dbReference type="PANTHER" id="PTHR37482:SF1">
    <property type="entry name" value="OUTER MEMBRANE PROTEIN ASSEMBLY FACTOR BAME"/>
    <property type="match status" value="1"/>
</dbReference>
<gene>
    <name evidence="4" type="primary">bamE</name>
    <name evidence="7" type="ORF">GCM10023095_28340</name>
</gene>
<comment type="subunit">
    <text evidence="4">Part of the Bam complex.</text>
</comment>
<evidence type="ECO:0000256" key="5">
    <source>
        <dbReference type="SAM" id="SignalP"/>
    </source>
</evidence>
<evidence type="ECO:0000259" key="6">
    <source>
        <dbReference type="Pfam" id="PF04355"/>
    </source>
</evidence>
<comment type="similarity">
    <text evidence="4">Belongs to the BamE family.</text>
</comment>
<organism evidence="7 8">
    <name type="scientific">Pseudaeromonas paramecii</name>
    <dbReference type="NCBI Taxonomy" id="2138166"/>
    <lineage>
        <taxon>Bacteria</taxon>
        <taxon>Pseudomonadati</taxon>
        <taxon>Pseudomonadota</taxon>
        <taxon>Gammaproteobacteria</taxon>
        <taxon>Aeromonadales</taxon>
        <taxon>Aeromonadaceae</taxon>
        <taxon>Pseudaeromonas</taxon>
    </lineage>
</organism>
<comment type="subcellular location">
    <subcellularLocation>
        <location evidence="4">Cell outer membrane</location>
        <topology evidence="4">Lipid-anchor</topology>
    </subcellularLocation>
</comment>
<evidence type="ECO:0000313" key="7">
    <source>
        <dbReference type="EMBL" id="GAA4502875.1"/>
    </source>
</evidence>
<dbReference type="PANTHER" id="PTHR37482">
    <property type="entry name" value="OUTER MEMBRANE PROTEIN ASSEMBLY FACTOR BAME"/>
    <property type="match status" value="1"/>
</dbReference>
<keyword evidence="2 4" id="KW-0472">Membrane</keyword>
<keyword evidence="4" id="KW-0449">Lipoprotein</keyword>
<keyword evidence="1 4" id="KW-0732">Signal</keyword>
<comment type="caution">
    <text evidence="7">The sequence shown here is derived from an EMBL/GenBank/DDBJ whole genome shotgun (WGS) entry which is preliminary data.</text>
</comment>
<comment type="function">
    <text evidence="4">Part of the outer membrane protein assembly complex, which is involved in assembly and insertion of beta-barrel proteins into the outer membrane.</text>
</comment>
<dbReference type="Gene3D" id="3.30.1450.10">
    <property type="match status" value="1"/>
</dbReference>